<comment type="similarity">
    <text evidence="1">Belongs to the short-chain dehydrogenases/reductases (SDR) family.</text>
</comment>
<evidence type="ECO:0000256" key="1">
    <source>
        <dbReference type="ARBA" id="ARBA00006484"/>
    </source>
</evidence>
<dbReference type="Pfam" id="PF13561">
    <property type="entry name" value="adh_short_C2"/>
    <property type="match status" value="1"/>
</dbReference>
<dbReference type="GO" id="GO:0016491">
    <property type="term" value="F:oxidoreductase activity"/>
    <property type="evidence" value="ECO:0007669"/>
    <property type="project" value="UniProtKB-KW"/>
</dbReference>
<sequence length="252" mass="26981">MVEGKVAIVTGAAMGLGREFSLELAKGGAKIVIADREEEKGLEFERELKDSGNDALYVNVNVLKEESVALMIERVLEHYGRIEILVNSAGVTQGKPMEEISVEDWDLVLNVNLRGPYLCTKYVLPVMKKQRFGRIINISSIAAMMGGGFVGTSHYAASKAGIVGFTIATAKEGAAYGITANAIAPGPCRTRMSSSWLADHEEELARTIPVSKVGEPEDIANAVLFFASERSDFITGQTLAVDGGLTTIGKVV</sequence>
<evidence type="ECO:0000313" key="4">
    <source>
        <dbReference type="EMBL" id="GGG19156.1"/>
    </source>
</evidence>
<dbReference type="EMBL" id="BMGR01000015">
    <property type="protein sequence ID" value="GGG19156.1"/>
    <property type="molecule type" value="Genomic_DNA"/>
</dbReference>
<dbReference type="AlphaFoldDB" id="A0A917G2V2"/>
<protein>
    <submittedName>
        <fullName evidence="4">Beta-ketoacyl-ACP reductase</fullName>
    </submittedName>
</protein>
<dbReference type="InterPro" id="IPR020904">
    <property type="entry name" value="Sc_DH/Rdtase_CS"/>
</dbReference>
<dbReference type="GO" id="GO:0032787">
    <property type="term" value="P:monocarboxylic acid metabolic process"/>
    <property type="evidence" value="ECO:0007669"/>
    <property type="project" value="UniProtKB-ARBA"/>
</dbReference>
<dbReference type="PRINTS" id="PR00081">
    <property type="entry name" value="GDHRDH"/>
</dbReference>
<feature type="domain" description="Ketoreductase" evidence="3">
    <location>
        <begin position="5"/>
        <end position="186"/>
    </location>
</feature>
<dbReference type="InterPro" id="IPR036291">
    <property type="entry name" value="NAD(P)-bd_dom_sf"/>
</dbReference>
<organism evidence="4 5">
    <name type="scientific">Paenibacillus abyssi</name>
    <dbReference type="NCBI Taxonomy" id="1340531"/>
    <lineage>
        <taxon>Bacteria</taxon>
        <taxon>Bacillati</taxon>
        <taxon>Bacillota</taxon>
        <taxon>Bacilli</taxon>
        <taxon>Bacillales</taxon>
        <taxon>Paenibacillaceae</taxon>
        <taxon>Paenibacillus</taxon>
    </lineage>
</organism>
<dbReference type="InterPro" id="IPR057326">
    <property type="entry name" value="KR_dom"/>
</dbReference>
<dbReference type="NCBIfam" id="NF009466">
    <property type="entry name" value="PRK12826.1-2"/>
    <property type="match status" value="1"/>
</dbReference>
<dbReference type="InterPro" id="IPR050259">
    <property type="entry name" value="SDR"/>
</dbReference>
<dbReference type="PANTHER" id="PTHR42879">
    <property type="entry name" value="3-OXOACYL-(ACYL-CARRIER-PROTEIN) REDUCTASE"/>
    <property type="match status" value="1"/>
</dbReference>
<dbReference type="SMART" id="SM00822">
    <property type="entry name" value="PKS_KR"/>
    <property type="match status" value="1"/>
</dbReference>
<reference evidence="4" key="1">
    <citation type="journal article" date="2014" name="Int. J. Syst. Evol. Microbiol.">
        <title>Complete genome sequence of Corynebacterium casei LMG S-19264T (=DSM 44701T), isolated from a smear-ripened cheese.</title>
        <authorList>
            <consortium name="US DOE Joint Genome Institute (JGI-PGF)"/>
            <person name="Walter F."/>
            <person name="Albersmeier A."/>
            <person name="Kalinowski J."/>
            <person name="Ruckert C."/>
        </authorList>
    </citation>
    <scope>NUCLEOTIDE SEQUENCE</scope>
    <source>
        <strain evidence="4">CGMCC 1.12987</strain>
    </source>
</reference>
<comment type="caution">
    <text evidence="4">The sequence shown here is derived from an EMBL/GenBank/DDBJ whole genome shotgun (WGS) entry which is preliminary data.</text>
</comment>
<keyword evidence="5" id="KW-1185">Reference proteome</keyword>
<dbReference type="SUPFAM" id="SSF51735">
    <property type="entry name" value="NAD(P)-binding Rossmann-fold domains"/>
    <property type="match status" value="1"/>
</dbReference>
<evidence type="ECO:0000313" key="5">
    <source>
        <dbReference type="Proteomes" id="UP000644756"/>
    </source>
</evidence>
<proteinExistence type="inferred from homology"/>
<reference evidence="4" key="2">
    <citation type="submission" date="2020-09" db="EMBL/GenBank/DDBJ databases">
        <authorList>
            <person name="Sun Q."/>
            <person name="Zhou Y."/>
        </authorList>
    </citation>
    <scope>NUCLEOTIDE SEQUENCE</scope>
    <source>
        <strain evidence="4">CGMCC 1.12987</strain>
    </source>
</reference>
<accession>A0A917G2V2</accession>
<keyword evidence="2" id="KW-0560">Oxidoreductase</keyword>
<evidence type="ECO:0000256" key="2">
    <source>
        <dbReference type="ARBA" id="ARBA00023002"/>
    </source>
</evidence>
<dbReference type="NCBIfam" id="NF005559">
    <property type="entry name" value="PRK07231.1"/>
    <property type="match status" value="1"/>
</dbReference>
<name>A0A917G2V2_9BACL</name>
<dbReference type="Proteomes" id="UP000644756">
    <property type="component" value="Unassembled WGS sequence"/>
</dbReference>
<dbReference type="InterPro" id="IPR002347">
    <property type="entry name" value="SDR_fam"/>
</dbReference>
<dbReference type="PROSITE" id="PS00061">
    <property type="entry name" value="ADH_SHORT"/>
    <property type="match status" value="1"/>
</dbReference>
<dbReference type="FunFam" id="3.40.50.720:FF:000173">
    <property type="entry name" value="3-oxoacyl-[acyl-carrier protein] reductase"/>
    <property type="match status" value="1"/>
</dbReference>
<dbReference type="RefSeq" id="WP_188532841.1">
    <property type="nucleotide sequence ID" value="NZ_BMGR01000015.1"/>
</dbReference>
<dbReference type="PANTHER" id="PTHR42879:SF2">
    <property type="entry name" value="3-OXOACYL-[ACYL-CARRIER-PROTEIN] REDUCTASE FABG"/>
    <property type="match status" value="1"/>
</dbReference>
<gene>
    <name evidence="4" type="primary">fabG</name>
    <name evidence="4" type="ORF">GCM10010916_39980</name>
</gene>
<dbReference type="PRINTS" id="PR00080">
    <property type="entry name" value="SDRFAMILY"/>
</dbReference>
<dbReference type="Gene3D" id="3.40.50.720">
    <property type="entry name" value="NAD(P)-binding Rossmann-like Domain"/>
    <property type="match status" value="1"/>
</dbReference>
<evidence type="ECO:0000259" key="3">
    <source>
        <dbReference type="SMART" id="SM00822"/>
    </source>
</evidence>